<dbReference type="Proteomes" id="UP000298860">
    <property type="component" value="Unassembled WGS sequence"/>
</dbReference>
<keyword evidence="1" id="KW-1133">Transmembrane helix</keyword>
<evidence type="ECO:0000313" key="3">
    <source>
        <dbReference type="Proteomes" id="UP000298860"/>
    </source>
</evidence>
<dbReference type="OrthoDB" id="3637369at2"/>
<dbReference type="EMBL" id="BJFL01000001">
    <property type="protein sequence ID" value="GDY28438.1"/>
    <property type="molecule type" value="Genomic_DNA"/>
</dbReference>
<comment type="caution">
    <text evidence="2">The sequence shown here is derived from an EMBL/GenBank/DDBJ whole genome shotgun (WGS) entry which is preliminary data.</text>
</comment>
<keyword evidence="3" id="KW-1185">Reference proteome</keyword>
<sequence length="206" mass="21898">MRRGTGAVKGSYGLLARFWRRVHPGRNPVARPWDRIEAAMLIGVVLAVLLAFPLAAVIGSSAYAGELAVAAHQRADRRPATATLLADAPPPVVTGEGQPVDTSAANVPARWTVNGVERHGNVAAHPGDRAGSTVPIWLTSSGDLAASPISSADAAMNGVLTGVFVWLAAVLLLTGLYWAGRWCLDRQRAAQWDREWALISGHWTRS</sequence>
<feature type="transmembrane region" description="Helical" evidence="1">
    <location>
        <begin position="38"/>
        <end position="58"/>
    </location>
</feature>
<proteinExistence type="predicted"/>
<protein>
    <submittedName>
        <fullName evidence="2">Membrane protein</fullName>
    </submittedName>
</protein>
<name>A0A4D4J0V9_9PSEU</name>
<evidence type="ECO:0000313" key="2">
    <source>
        <dbReference type="EMBL" id="GDY28438.1"/>
    </source>
</evidence>
<dbReference type="PANTHER" id="PTHR42305:SF1">
    <property type="entry name" value="MEMBRANE PROTEIN RV1733C-RELATED"/>
    <property type="match status" value="1"/>
</dbReference>
<organism evidence="2 3">
    <name type="scientific">Gandjariella thermophila</name>
    <dbReference type="NCBI Taxonomy" id="1931992"/>
    <lineage>
        <taxon>Bacteria</taxon>
        <taxon>Bacillati</taxon>
        <taxon>Actinomycetota</taxon>
        <taxon>Actinomycetes</taxon>
        <taxon>Pseudonocardiales</taxon>
        <taxon>Pseudonocardiaceae</taxon>
        <taxon>Gandjariella</taxon>
    </lineage>
</organism>
<reference evidence="3" key="1">
    <citation type="submission" date="2019-04" db="EMBL/GenBank/DDBJ databases">
        <title>Draft genome sequence of Pseudonocardiaceae bacterium SL3-2-4.</title>
        <authorList>
            <person name="Ningsih F."/>
            <person name="Yokota A."/>
            <person name="Sakai Y."/>
            <person name="Nanatani K."/>
            <person name="Yabe S."/>
            <person name="Oetari A."/>
            <person name="Sjamsuridzal W."/>
        </authorList>
    </citation>
    <scope>NUCLEOTIDE SEQUENCE [LARGE SCALE GENOMIC DNA]</scope>
    <source>
        <strain evidence="3">SL3-2-4</strain>
    </source>
</reference>
<dbReference type="PANTHER" id="PTHR42305">
    <property type="entry name" value="MEMBRANE PROTEIN RV1733C-RELATED"/>
    <property type="match status" value="1"/>
</dbReference>
<feature type="transmembrane region" description="Helical" evidence="1">
    <location>
        <begin position="159"/>
        <end position="179"/>
    </location>
</feature>
<evidence type="ECO:0000256" key="1">
    <source>
        <dbReference type="SAM" id="Phobius"/>
    </source>
</evidence>
<dbReference type="InterPro" id="IPR039708">
    <property type="entry name" value="MT1774/Rv1733c-like"/>
</dbReference>
<accession>A0A4D4J0V9</accession>
<dbReference type="AlphaFoldDB" id="A0A4D4J0V9"/>
<keyword evidence="1" id="KW-0472">Membrane</keyword>
<keyword evidence="1" id="KW-0812">Transmembrane</keyword>
<gene>
    <name evidence="2" type="ORF">GTS_00710</name>
</gene>